<accession>A0A0B2X8D6</accession>
<feature type="region of interest" description="Disordered" evidence="1">
    <location>
        <begin position="1"/>
        <end position="103"/>
    </location>
</feature>
<dbReference type="GeneID" id="23632649"/>
<reference evidence="2 3" key="1">
    <citation type="journal article" date="2011" name="PLoS Genet.">
        <title>Genome sequencing and comparative transcriptomics of the model entomopathogenic fungi Metarhizium anisopliae and M. acridum.</title>
        <authorList>
            <person name="Gao Q."/>
            <person name="Jin K."/>
            <person name="Ying S.H."/>
            <person name="Zhang Y."/>
            <person name="Xiao G."/>
            <person name="Shang Y."/>
            <person name="Duan Z."/>
            <person name="Hu X."/>
            <person name="Xie X.Q."/>
            <person name="Zhou G."/>
            <person name="Peng G."/>
            <person name="Luo Z."/>
            <person name="Huang W."/>
            <person name="Wang B."/>
            <person name="Fang W."/>
            <person name="Wang S."/>
            <person name="Zhong Y."/>
            <person name="Ma L.J."/>
            <person name="St Leger R.J."/>
            <person name="Zhao G.P."/>
            <person name="Pei Y."/>
            <person name="Feng M.G."/>
            <person name="Xia Y."/>
            <person name="Wang C."/>
        </authorList>
    </citation>
    <scope>NUCLEOTIDE SEQUENCE [LARGE SCALE GENOMIC DNA]</scope>
    <source>
        <strain evidence="3">ARSEF 23 / ATCC MYA-3075</strain>
    </source>
</reference>
<reference evidence="2 3" key="2">
    <citation type="journal article" date="2014" name="Proc. Natl. Acad. Sci. U.S.A.">
        <title>Trajectory and genomic determinants of fungal-pathogen speciation and host adaptation.</title>
        <authorList>
            <person name="Hu X."/>
            <person name="Xiao G."/>
            <person name="Zheng P."/>
            <person name="Shang Y."/>
            <person name="Su Y."/>
            <person name="Zhang X."/>
            <person name="Liu X."/>
            <person name="Zhan S."/>
            <person name="St Leger R.J."/>
            <person name="Wang C."/>
        </authorList>
    </citation>
    <scope>GENOME REANNOTATION</scope>
    <source>
        <strain evidence="3">ARSEF 23 / ATCC MYA-3075</strain>
    </source>
</reference>
<feature type="compositionally biased region" description="Basic residues" evidence="1">
    <location>
        <begin position="73"/>
        <end position="92"/>
    </location>
</feature>
<evidence type="ECO:0000313" key="3">
    <source>
        <dbReference type="Proteomes" id="UP000002498"/>
    </source>
</evidence>
<dbReference type="EMBL" id="ADNJ02000005">
    <property type="protein sequence ID" value="KHO11123.1"/>
    <property type="molecule type" value="Genomic_DNA"/>
</dbReference>
<protein>
    <submittedName>
        <fullName evidence="2">Uncharacterized protein</fullName>
    </submittedName>
</protein>
<evidence type="ECO:0000256" key="1">
    <source>
        <dbReference type="SAM" id="MobiDB-lite"/>
    </source>
</evidence>
<feature type="compositionally biased region" description="Polar residues" evidence="1">
    <location>
        <begin position="48"/>
        <end position="60"/>
    </location>
</feature>
<organism evidence="2 3">
    <name type="scientific">Metarhizium robertsii (strain ARSEF 23 / ATCC MYA-3075)</name>
    <name type="common">Metarhizium anisopliae (strain ARSEF 23)</name>
    <dbReference type="NCBI Taxonomy" id="655844"/>
    <lineage>
        <taxon>Eukaryota</taxon>
        <taxon>Fungi</taxon>
        <taxon>Dikarya</taxon>
        <taxon>Ascomycota</taxon>
        <taxon>Pezizomycotina</taxon>
        <taxon>Sordariomycetes</taxon>
        <taxon>Hypocreomycetidae</taxon>
        <taxon>Hypocreales</taxon>
        <taxon>Clavicipitaceae</taxon>
        <taxon>Metarhizium</taxon>
    </lineage>
</organism>
<dbReference type="RefSeq" id="XP_011411483.1">
    <property type="nucleotide sequence ID" value="XM_011413181.1"/>
</dbReference>
<dbReference type="KEGG" id="maj:MAA_11201"/>
<evidence type="ECO:0000313" key="2">
    <source>
        <dbReference type="EMBL" id="KHO11123.1"/>
    </source>
</evidence>
<name>A0A0B2X8D6_METRA</name>
<proteinExistence type="predicted"/>
<dbReference type="HOGENOM" id="CLU_1816257_0_0_1"/>
<dbReference type="Proteomes" id="UP000002498">
    <property type="component" value="Unassembled WGS sequence"/>
</dbReference>
<sequence length="142" mass="15824">MTTKLLHSPNTRQCTQADSLTRPTNTHPQGHTSNRIKHQQPPVLAEKSPSTTRNTVNSLASKPKSAQILLHNPLRRPRRPLPPRPQPHRRQPRHESRSLPPHRRILLAVPLDPRLTRAPLVGGDAIHHGGHMVPAPPPGGFF</sequence>
<comment type="caution">
    <text evidence="2">The sequence shown here is derived from an EMBL/GenBank/DDBJ whole genome shotgun (WGS) entry which is preliminary data.</text>
</comment>
<gene>
    <name evidence="2" type="ORF">MAA_11201</name>
</gene>
<dbReference type="AlphaFoldDB" id="A0A0B2X8D6"/>
<keyword evidence="3" id="KW-1185">Reference proteome</keyword>
<feature type="compositionally biased region" description="Polar residues" evidence="1">
    <location>
        <begin position="1"/>
        <end position="33"/>
    </location>
</feature>